<accession>A0A7W7D116</accession>
<dbReference type="InterPro" id="IPR001754">
    <property type="entry name" value="OMPdeCOase_dom"/>
</dbReference>
<dbReference type="RefSeq" id="WP_184956344.1">
    <property type="nucleotide sequence ID" value="NZ_BOMC01000024.1"/>
</dbReference>
<evidence type="ECO:0000256" key="1">
    <source>
        <dbReference type="ARBA" id="ARBA00004861"/>
    </source>
</evidence>
<dbReference type="SUPFAM" id="SSF51366">
    <property type="entry name" value="Ribulose-phoshate binding barrel"/>
    <property type="match status" value="1"/>
</dbReference>
<evidence type="ECO:0000313" key="10">
    <source>
        <dbReference type="Proteomes" id="UP000542742"/>
    </source>
</evidence>
<keyword evidence="3 7" id="KW-0210">Decarboxylase</keyword>
<dbReference type="Proteomes" id="UP000542742">
    <property type="component" value="Unassembled WGS sequence"/>
</dbReference>
<dbReference type="Pfam" id="PF00215">
    <property type="entry name" value="OMPdecase"/>
    <property type="match status" value="1"/>
</dbReference>
<evidence type="ECO:0000313" key="9">
    <source>
        <dbReference type="EMBL" id="MBB4698323.1"/>
    </source>
</evidence>
<reference evidence="9 10" key="1">
    <citation type="submission" date="2020-08" db="EMBL/GenBank/DDBJ databases">
        <title>Sequencing the genomes of 1000 actinobacteria strains.</title>
        <authorList>
            <person name="Klenk H.-P."/>
        </authorList>
    </citation>
    <scope>NUCLEOTIDE SEQUENCE [LARGE SCALE GENOMIC DNA]</scope>
    <source>
        <strain evidence="9 10">DSM 45518</strain>
    </source>
</reference>
<dbReference type="PROSITE" id="PS00156">
    <property type="entry name" value="OMPDECASE"/>
    <property type="match status" value="1"/>
</dbReference>
<dbReference type="InterPro" id="IPR011995">
    <property type="entry name" value="OMPdecase_type-2"/>
</dbReference>
<dbReference type="Gene3D" id="3.20.20.70">
    <property type="entry name" value="Aldolase class I"/>
    <property type="match status" value="1"/>
</dbReference>
<dbReference type="EC" id="4.1.1.23" evidence="7"/>
<feature type="active site" description="Proton donor" evidence="7">
    <location>
        <position position="96"/>
    </location>
</feature>
<evidence type="ECO:0000256" key="3">
    <source>
        <dbReference type="ARBA" id="ARBA00022793"/>
    </source>
</evidence>
<dbReference type="EMBL" id="JACHMF010000001">
    <property type="protein sequence ID" value="MBB4698323.1"/>
    <property type="molecule type" value="Genomic_DNA"/>
</dbReference>
<comment type="similarity">
    <text evidence="2 7">Belongs to the OMP decarboxylase family. Type 2 subfamily.</text>
</comment>
<evidence type="ECO:0000256" key="6">
    <source>
        <dbReference type="ARBA" id="ARBA00049157"/>
    </source>
</evidence>
<comment type="catalytic activity">
    <reaction evidence="6 7">
        <text>orotidine 5'-phosphate + H(+) = UMP + CO2</text>
        <dbReference type="Rhea" id="RHEA:11596"/>
        <dbReference type="ChEBI" id="CHEBI:15378"/>
        <dbReference type="ChEBI" id="CHEBI:16526"/>
        <dbReference type="ChEBI" id="CHEBI:57538"/>
        <dbReference type="ChEBI" id="CHEBI:57865"/>
        <dbReference type="EC" id="4.1.1.23"/>
    </reaction>
</comment>
<dbReference type="PANTHER" id="PTHR43375">
    <property type="entry name" value="OROTIDINE 5'-PHOSPHATE DECARBOXYLASE"/>
    <property type="match status" value="1"/>
</dbReference>
<evidence type="ECO:0000256" key="2">
    <source>
        <dbReference type="ARBA" id="ARBA00008847"/>
    </source>
</evidence>
<dbReference type="GO" id="GO:0044205">
    <property type="term" value="P:'de novo' UMP biosynthetic process"/>
    <property type="evidence" value="ECO:0007669"/>
    <property type="project" value="UniProtKB-UniRule"/>
</dbReference>
<protein>
    <recommendedName>
        <fullName evidence="7">Orotidine 5'-phosphate decarboxylase</fullName>
        <ecNumber evidence="7">4.1.1.23</ecNumber>
    </recommendedName>
    <alternativeName>
        <fullName evidence="7">OMP decarboxylase</fullName>
        <shortName evidence="7">OMPDCase</shortName>
        <shortName evidence="7">OMPdecase</shortName>
    </alternativeName>
</protein>
<evidence type="ECO:0000256" key="7">
    <source>
        <dbReference type="HAMAP-Rule" id="MF_01215"/>
    </source>
</evidence>
<dbReference type="InterPro" id="IPR018089">
    <property type="entry name" value="OMPdecase_AS"/>
</dbReference>
<organism evidence="9 10">
    <name type="scientific">Paractinoplanes abujensis</name>
    <dbReference type="NCBI Taxonomy" id="882441"/>
    <lineage>
        <taxon>Bacteria</taxon>
        <taxon>Bacillati</taxon>
        <taxon>Actinomycetota</taxon>
        <taxon>Actinomycetes</taxon>
        <taxon>Micromonosporales</taxon>
        <taxon>Micromonosporaceae</taxon>
        <taxon>Paractinoplanes</taxon>
    </lineage>
</organism>
<gene>
    <name evidence="7" type="primary">pyrF</name>
    <name evidence="9" type="ORF">BKA14_008471</name>
</gene>
<keyword evidence="4 7" id="KW-0665">Pyrimidine biosynthesis</keyword>
<comment type="pathway">
    <text evidence="1 7">Pyrimidine metabolism; UMP biosynthesis via de novo pathway; UMP from orotate: step 2/2.</text>
</comment>
<comment type="caution">
    <text evidence="9">The sequence shown here is derived from an EMBL/GenBank/DDBJ whole genome shotgun (WGS) entry which is preliminary data.</text>
</comment>
<dbReference type="UniPathway" id="UPA00070">
    <property type="reaction ID" value="UER00120"/>
</dbReference>
<evidence type="ECO:0000259" key="8">
    <source>
        <dbReference type="SMART" id="SM00934"/>
    </source>
</evidence>
<dbReference type="AlphaFoldDB" id="A0A7W7D116"/>
<evidence type="ECO:0000256" key="5">
    <source>
        <dbReference type="ARBA" id="ARBA00023239"/>
    </source>
</evidence>
<sequence>METFGKRLAEATEKRGRLCVGIDPHAALLTRWGLSDDIAGLERFARTVVEALADRVAVLKPQSAFFERFGSRGIGILESTIRQSREAGALVLLDVKRGDIGSTMAAYADAYLDPSSSLCADAITVSPYLGVGSLQPAFDVAARNGGGVFVLALTSNPEGPSVQHAVASDKRTVGQAVIDEISQLNAGAEPLGSLGLVIGATIGDTGHDLSRVNGPLLAPGLGAQGATPSDLRSVFGESLRNVLPSYSREVLAAGPGVVELRAAAERAVADCETALG</sequence>
<keyword evidence="5 7" id="KW-0456">Lyase</keyword>
<evidence type="ECO:0000256" key="4">
    <source>
        <dbReference type="ARBA" id="ARBA00022975"/>
    </source>
</evidence>
<dbReference type="PANTHER" id="PTHR43375:SF1">
    <property type="entry name" value="OROTIDINE 5'-PHOSPHATE DECARBOXYLASE"/>
    <property type="match status" value="1"/>
</dbReference>
<name>A0A7W7D116_9ACTN</name>
<proteinExistence type="inferred from homology"/>
<keyword evidence="10" id="KW-1185">Reference proteome</keyword>
<feature type="domain" description="Orotidine 5'-phosphate decarboxylase" evidence="8">
    <location>
        <begin position="17"/>
        <end position="263"/>
    </location>
</feature>
<dbReference type="GO" id="GO:0006207">
    <property type="term" value="P:'de novo' pyrimidine nucleobase biosynthetic process"/>
    <property type="evidence" value="ECO:0007669"/>
    <property type="project" value="InterPro"/>
</dbReference>
<dbReference type="SMART" id="SM00934">
    <property type="entry name" value="OMPdecase"/>
    <property type="match status" value="1"/>
</dbReference>
<dbReference type="InterPro" id="IPR011060">
    <property type="entry name" value="RibuloseP-bd_barrel"/>
</dbReference>
<dbReference type="GO" id="GO:0004590">
    <property type="term" value="F:orotidine-5'-phosphate decarboxylase activity"/>
    <property type="evidence" value="ECO:0007669"/>
    <property type="project" value="UniProtKB-UniRule"/>
</dbReference>
<dbReference type="InterPro" id="IPR013785">
    <property type="entry name" value="Aldolase_TIM"/>
</dbReference>
<dbReference type="NCBIfam" id="TIGR02127">
    <property type="entry name" value="pyrF_sub2"/>
    <property type="match status" value="1"/>
</dbReference>
<dbReference type="CDD" id="cd04725">
    <property type="entry name" value="OMP_decarboxylase_like"/>
    <property type="match status" value="1"/>
</dbReference>
<dbReference type="HAMAP" id="MF_01215">
    <property type="entry name" value="OMPdecase_type2"/>
    <property type="match status" value="1"/>
</dbReference>